<dbReference type="OrthoDB" id="367448at2"/>
<dbReference type="EMBL" id="LUAW01000031">
    <property type="protein sequence ID" value="KYQ71231.1"/>
    <property type="molecule type" value="Genomic_DNA"/>
</dbReference>
<proteinExistence type="predicted"/>
<reference evidence="5 6" key="1">
    <citation type="submission" date="2016-03" db="EMBL/GenBank/DDBJ databases">
        <title>Acinetobacter genomospecies 28 strain ANC 4149.</title>
        <authorList>
            <person name="Radolfova-Krizova L."/>
            <person name="Nemec A."/>
        </authorList>
    </citation>
    <scope>NUCLEOTIDE SEQUENCE [LARGE SCALE GENOMIC DNA]</scope>
    <source>
        <strain evidence="5 6">ANC 4149</strain>
    </source>
</reference>
<gene>
    <name evidence="5" type="ORF">AZH43_15760</name>
</gene>
<dbReference type="GO" id="GO:0016791">
    <property type="term" value="F:phosphatase activity"/>
    <property type="evidence" value="ECO:0007669"/>
    <property type="project" value="TreeGrafter"/>
</dbReference>
<dbReference type="Proteomes" id="UP000076276">
    <property type="component" value="Unassembled WGS sequence"/>
</dbReference>
<comment type="cofactor">
    <cofactor evidence="1">
        <name>Mg(2+)</name>
        <dbReference type="ChEBI" id="CHEBI:18420"/>
    </cofactor>
</comment>
<evidence type="ECO:0000313" key="6">
    <source>
        <dbReference type="Proteomes" id="UP000076276"/>
    </source>
</evidence>
<dbReference type="NCBIfam" id="TIGR01509">
    <property type="entry name" value="HAD-SF-IA-v3"/>
    <property type="match status" value="1"/>
</dbReference>
<dbReference type="InterPro" id="IPR036412">
    <property type="entry name" value="HAD-like_sf"/>
</dbReference>
<dbReference type="InterPro" id="IPR023214">
    <property type="entry name" value="HAD_sf"/>
</dbReference>
<dbReference type="PRINTS" id="PR00413">
    <property type="entry name" value="HADHALOGNASE"/>
</dbReference>
<dbReference type="InterPro" id="IPR051400">
    <property type="entry name" value="HAD-like_hydrolase"/>
</dbReference>
<dbReference type="PANTHER" id="PTHR46470">
    <property type="entry name" value="N-ACYLNEURAMINATE-9-PHOSPHATASE"/>
    <property type="match status" value="1"/>
</dbReference>
<dbReference type="RefSeq" id="WP_067670473.1">
    <property type="nucleotide sequence ID" value="NZ_CBCSIK010000002.1"/>
</dbReference>
<dbReference type="SFLD" id="SFLDS00003">
    <property type="entry name" value="Haloacid_Dehalogenase"/>
    <property type="match status" value="1"/>
</dbReference>
<accession>A0A151XZI0</accession>
<protein>
    <submittedName>
        <fullName evidence="5">Hydrolase</fullName>
    </submittedName>
</protein>
<evidence type="ECO:0000256" key="2">
    <source>
        <dbReference type="ARBA" id="ARBA00022723"/>
    </source>
</evidence>
<keyword evidence="6" id="KW-1185">Reference proteome</keyword>
<dbReference type="SUPFAM" id="SSF56784">
    <property type="entry name" value="HAD-like"/>
    <property type="match status" value="1"/>
</dbReference>
<keyword evidence="4" id="KW-0460">Magnesium</keyword>
<dbReference type="Pfam" id="PF00702">
    <property type="entry name" value="Hydrolase"/>
    <property type="match status" value="1"/>
</dbReference>
<keyword evidence="3 5" id="KW-0378">Hydrolase</keyword>
<sequence>MSIQAVLFDLDNTLTHRGQSVSAYSQFLAQHFAASLLNIDLPKIQRIINRIDNGGYPKKELLTHPSIGASVAYALQQQLSWRAVPDFDELTKFWFDHFGRNAVAMPGAEALLQGLKQQFKLAVISNGGHATRLSILQGLGFTNYFDEIVSSELAGISKPKPEIFLQTSAKLGIAPERCLFIGDHPINDVQGALGAGMQAILLEGFHTTNQYMISNRIQQLDQIWTFLD</sequence>
<dbReference type="Gene3D" id="1.20.120.710">
    <property type="entry name" value="Haloacid dehalogenase hydrolase-like domain"/>
    <property type="match status" value="1"/>
</dbReference>
<evidence type="ECO:0000256" key="3">
    <source>
        <dbReference type="ARBA" id="ARBA00022801"/>
    </source>
</evidence>
<evidence type="ECO:0000256" key="1">
    <source>
        <dbReference type="ARBA" id="ARBA00001946"/>
    </source>
</evidence>
<dbReference type="InterPro" id="IPR006439">
    <property type="entry name" value="HAD-SF_hydro_IA"/>
</dbReference>
<dbReference type="STRING" id="1806892.AZH43_15760"/>
<dbReference type="GO" id="GO:0046872">
    <property type="term" value="F:metal ion binding"/>
    <property type="evidence" value="ECO:0007669"/>
    <property type="project" value="UniProtKB-KW"/>
</dbReference>
<name>A0A151XZI0_9GAMM</name>
<dbReference type="AlphaFoldDB" id="A0A151XZI0"/>
<dbReference type="SFLD" id="SFLDG01129">
    <property type="entry name" value="C1.5:_HAD__Beta-PGM__Phosphata"/>
    <property type="match status" value="1"/>
</dbReference>
<dbReference type="GO" id="GO:0044281">
    <property type="term" value="P:small molecule metabolic process"/>
    <property type="evidence" value="ECO:0007669"/>
    <property type="project" value="UniProtKB-ARBA"/>
</dbReference>
<keyword evidence="2" id="KW-0479">Metal-binding</keyword>
<evidence type="ECO:0000256" key="4">
    <source>
        <dbReference type="ARBA" id="ARBA00022842"/>
    </source>
</evidence>
<evidence type="ECO:0000313" key="5">
    <source>
        <dbReference type="EMBL" id="KYQ71231.1"/>
    </source>
</evidence>
<organism evidence="5 6">
    <name type="scientific">Acinetobacter pragensis</name>
    <dbReference type="NCBI Taxonomy" id="1806892"/>
    <lineage>
        <taxon>Bacteria</taxon>
        <taxon>Pseudomonadati</taxon>
        <taxon>Pseudomonadota</taxon>
        <taxon>Gammaproteobacteria</taxon>
        <taxon>Moraxellales</taxon>
        <taxon>Moraxellaceae</taxon>
        <taxon>Acinetobacter</taxon>
    </lineage>
</organism>
<dbReference type="PANTHER" id="PTHR46470:SF2">
    <property type="entry name" value="GLYCERALDEHYDE 3-PHOSPHATE PHOSPHATASE"/>
    <property type="match status" value="1"/>
</dbReference>
<dbReference type="NCBIfam" id="TIGR01549">
    <property type="entry name" value="HAD-SF-IA-v1"/>
    <property type="match status" value="1"/>
</dbReference>
<dbReference type="Gene3D" id="3.40.50.1000">
    <property type="entry name" value="HAD superfamily/HAD-like"/>
    <property type="match status" value="1"/>
</dbReference>
<comment type="caution">
    <text evidence="5">The sequence shown here is derived from an EMBL/GenBank/DDBJ whole genome shotgun (WGS) entry which is preliminary data.</text>
</comment>